<dbReference type="InterPro" id="IPR013249">
    <property type="entry name" value="RNA_pol_sigma70_r4_t2"/>
</dbReference>
<comment type="similarity">
    <text evidence="1">Belongs to the sigma-70 factor family. ECF subfamily.</text>
</comment>
<dbReference type="NCBIfam" id="NF007215">
    <property type="entry name" value="PRK09637.1"/>
    <property type="match status" value="1"/>
</dbReference>
<dbReference type="EMBL" id="CP054705">
    <property type="protein sequence ID" value="QQK76287.1"/>
    <property type="molecule type" value="Genomic_DNA"/>
</dbReference>
<dbReference type="Proteomes" id="UP000595823">
    <property type="component" value="Chromosome"/>
</dbReference>
<reference evidence="8 9" key="1">
    <citation type="submission" date="2020-06" db="EMBL/GenBank/DDBJ databases">
        <title>Genomic analysis of Salicibibacter sp. NKC5-3.</title>
        <authorList>
            <person name="Oh Y.J."/>
        </authorList>
    </citation>
    <scope>NUCLEOTIDE SEQUENCE [LARGE SCALE GENOMIC DNA]</scope>
    <source>
        <strain evidence="8 9">NKC5-3</strain>
    </source>
</reference>
<dbReference type="NCBIfam" id="TIGR02937">
    <property type="entry name" value="sigma70-ECF"/>
    <property type="match status" value="1"/>
</dbReference>
<dbReference type="Pfam" id="PF04542">
    <property type="entry name" value="Sigma70_r2"/>
    <property type="match status" value="1"/>
</dbReference>
<dbReference type="RefSeq" id="WP_200123420.1">
    <property type="nucleotide sequence ID" value="NZ_CP054705.1"/>
</dbReference>
<dbReference type="GO" id="GO:0016987">
    <property type="term" value="F:sigma factor activity"/>
    <property type="evidence" value="ECO:0007669"/>
    <property type="project" value="UniProtKB-KW"/>
</dbReference>
<evidence type="ECO:0000256" key="5">
    <source>
        <dbReference type="NCBIfam" id="TIGR02959"/>
    </source>
</evidence>
<dbReference type="PANTHER" id="PTHR43133:SF62">
    <property type="entry name" value="RNA POLYMERASE SIGMA FACTOR SIGZ"/>
    <property type="match status" value="1"/>
</dbReference>
<protein>
    <recommendedName>
        <fullName evidence="5">RNA polymerase sigma factor SigZ</fullName>
    </recommendedName>
</protein>
<dbReference type="PANTHER" id="PTHR43133">
    <property type="entry name" value="RNA POLYMERASE ECF-TYPE SIGMA FACTO"/>
    <property type="match status" value="1"/>
</dbReference>
<keyword evidence="3" id="KW-0731">Sigma factor</keyword>
<dbReference type="AlphaFoldDB" id="A0A7T6Z3X9"/>
<evidence type="ECO:0000313" key="9">
    <source>
        <dbReference type="Proteomes" id="UP000595823"/>
    </source>
</evidence>
<evidence type="ECO:0000256" key="1">
    <source>
        <dbReference type="ARBA" id="ARBA00010641"/>
    </source>
</evidence>
<dbReference type="SUPFAM" id="SSF88659">
    <property type="entry name" value="Sigma3 and sigma4 domains of RNA polymerase sigma factors"/>
    <property type="match status" value="1"/>
</dbReference>
<dbReference type="InterPro" id="IPR036388">
    <property type="entry name" value="WH-like_DNA-bd_sf"/>
</dbReference>
<evidence type="ECO:0000313" key="8">
    <source>
        <dbReference type="EMBL" id="QQK76287.1"/>
    </source>
</evidence>
<dbReference type="InterPro" id="IPR014304">
    <property type="entry name" value="RNA_pol_sigma-Z"/>
</dbReference>
<sequence>MDFQSVWTEFKDPLHRFIVSRVSNQKDTEDILQEVFIKVHNHLPDLQEKGKLRSWLYQITRNTIIDFYRKKSNGVEFPDAEMESKVINKNDMTDEENINEVVSVWLTRFIDQLPEKYRTALYVTEFENMTQKELADQLGISMSGAKSRVQRARKKLKNQLLECCYLNFDRFGNILDYKINHGNSICDGC</sequence>
<dbReference type="NCBIfam" id="TIGR02959">
    <property type="entry name" value="SigZ"/>
    <property type="match status" value="1"/>
</dbReference>
<accession>A0A7T6Z3X9</accession>
<dbReference type="GO" id="GO:0006352">
    <property type="term" value="P:DNA-templated transcription initiation"/>
    <property type="evidence" value="ECO:0007669"/>
    <property type="project" value="InterPro"/>
</dbReference>
<organism evidence="8 9">
    <name type="scientific">Salicibibacter cibarius</name>
    <dbReference type="NCBI Taxonomy" id="2743000"/>
    <lineage>
        <taxon>Bacteria</taxon>
        <taxon>Bacillati</taxon>
        <taxon>Bacillota</taxon>
        <taxon>Bacilli</taxon>
        <taxon>Bacillales</taxon>
        <taxon>Bacillaceae</taxon>
        <taxon>Salicibibacter</taxon>
    </lineage>
</organism>
<feature type="domain" description="RNA polymerase sigma-70 region 2" evidence="6">
    <location>
        <begin position="9"/>
        <end position="72"/>
    </location>
</feature>
<feature type="domain" description="RNA polymerase sigma factor 70 region 4 type 2" evidence="7">
    <location>
        <begin position="105"/>
        <end position="156"/>
    </location>
</feature>
<dbReference type="KEGG" id="scia:HUG15_12465"/>
<keyword evidence="4" id="KW-0804">Transcription</keyword>
<name>A0A7T6Z3X9_9BACI</name>
<evidence type="ECO:0000259" key="6">
    <source>
        <dbReference type="Pfam" id="PF04542"/>
    </source>
</evidence>
<proteinExistence type="inferred from homology"/>
<dbReference type="Pfam" id="PF08281">
    <property type="entry name" value="Sigma70_r4_2"/>
    <property type="match status" value="1"/>
</dbReference>
<dbReference type="InterPro" id="IPR014284">
    <property type="entry name" value="RNA_pol_sigma-70_dom"/>
</dbReference>
<dbReference type="SUPFAM" id="SSF88946">
    <property type="entry name" value="Sigma2 domain of RNA polymerase sigma factors"/>
    <property type="match status" value="1"/>
</dbReference>
<dbReference type="InterPro" id="IPR039425">
    <property type="entry name" value="RNA_pol_sigma-70-like"/>
</dbReference>
<evidence type="ECO:0000259" key="7">
    <source>
        <dbReference type="Pfam" id="PF08281"/>
    </source>
</evidence>
<dbReference type="InterPro" id="IPR013324">
    <property type="entry name" value="RNA_pol_sigma_r3/r4-like"/>
</dbReference>
<dbReference type="GO" id="GO:0003677">
    <property type="term" value="F:DNA binding"/>
    <property type="evidence" value="ECO:0007669"/>
    <property type="project" value="InterPro"/>
</dbReference>
<dbReference type="CDD" id="cd06171">
    <property type="entry name" value="Sigma70_r4"/>
    <property type="match status" value="1"/>
</dbReference>
<evidence type="ECO:0000256" key="3">
    <source>
        <dbReference type="ARBA" id="ARBA00023082"/>
    </source>
</evidence>
<dbReference type="InterPro" id="IPR013325">
    <property type="entry name" value="RNA_pol_sigma_r2"/>
</dbReference>
<evidence type="ECO:0000256" key="4">
    <source>
        <dbReference type="ARBA" id="ARBA00023163"/>
    </source>
</evidence>
<gene>
    <name evidence="8" type="primary">sigZ</name>
    <name evidence="8" type="ORF">HUG15_12465</name>
</gene>
<keyword evidence="9" id="KW-1185">Reference proteome</keyword>
<evidence type="ECO:0000256" key="2">
    <source>
        <dbReference type="ARBA" id="ARBA00023015"/>
    </source>
</evidence>
<dbReference type="Gene3D" id="1.10.10.10">
    <property type="entry name" value="Winged helix-like DNA-binding domain superfamily/Winged helix DNA-binding domain"/>
    <property type="match status" value="1"/>
</dbReference>
<keyword evidence="2" id="KW-0805">Transcription regulation</keyword>
<dbReference type="Gene3D" id="1.10.1740.10">
    <property type="match status" value="1"/>
</dbReference>
<dbReference type="InterPro" id="IPR007627">
    <property type="entry name" value="RNA_pol_sigma70_r2"/>
</dbReference>